<evidence type="ECO:0000256" key="1">
    <source>
        <dbReference type="SAM" id="SignalP"/>
    </source>
</evidence>
<reference evidence="2 3" key="1">
    <citation type="submission" date="2016-08" db="EMBL/GenBank/DDBJ databases">
        <authorList>
            <person name="Seilhamer J.J."/>
        </authorList>
    </citation>
    <scope>NUCLEOTIDE SEQUENCE [LARGE SCALE GENOMIC DNA]</scope>
    <source>
        <strain evidence="2">M3/6</strain>
    </source>
</reference>
<protein>
    <submittedName>
        <fullName evidence="2">Putative secreted protein</fullName>
    </submittedName>
</protein>
<keyword evidence="1" id="KW-0732">Signal</keyword>
<gene>
    <name evidence="2" type="ORF">PSM36_1065</name>
</gene>
<dbReference type="Gene3D" id="2.60.420.10">
    <property type="entry name" value="Maltose phosphorylase, domain 3"/>
    <property type="match status" value="1"/>
</dbReference>
<dbReference type="AlphaFoldDB" id="A0A1R3SYA5"/>
<organism evidence="2 3">
    <name type="scientific">Proteiniphilum saccharofermentans</name>
    <dbReference type="NCBI Taxonomy" id="1642647"/>
    <lineage>
        <taxon>Bacteria</taxon>
        <taxon>Pseudomonadati</taxon>
        <taxon>Bacteroidota</taxon>
        <taxon>Bacteroidia</taxon>
        <taxon>Bacteroidales</taxon>
        <taxon>Dysgonomonadaceae</taxon>
        <taxon>Proteiniphilum</taxon>
    </lineage>
</organism>
<evidence type="ECO:0000313" key="3">
    <source>
        <dbReference type="Proteomes" id="UP000187464"/>
    </source>
</evidence>
<dbReference type="RefSeq" id="WP_154670966.1">
    <property type="nucleotide sequence ID" value="NZ_LT605205.1"/>
</dbReference>
<feature type="signal peptide" evidence="1">
    <location>
        <begin position="1"/>
        <end position="17"/>
    </location>
</feature>
<sequence length="113" mass="12548">MLSFLLITLLGIQSCFAQAPANLTTDLLEHTDRFLGYYNDGIGTDHSSLHANMFPMVFEMEVTIPANTIAEVWVPVSLKKFQLTVDGNIYKGKVEQGFVKVEVGSGKHLFQVL</sequence>
<evidence type="ECO:0000313" key="2">
    <source>
        <dbReference type="EMBL" id="SCD19890.1"/>
    </source>
</evidence>
<accession>A0A1R3SYA5</accession>
<dbReference type="STRING" id="1642647.PSM36_1065"/>
<dbReference type="Proteomes" id="UP000187464">
    <property type="component" value="Chromosome I"/>
</dbReference>
<keyword evidence="3" id="KW-1185">Reference proteome</keyword>
<dbReference type="KEGG" id="psac:PSM36_1065"/>
<name>A0A1R3SYA5_9BACT</name>
<proteinExistence type="predicted"/>
<dbReference type="EMBL" id="LT605205">
    <property type="protein sequence ID" value="SCD19890.1"/>
    <property type="molecule type" value="Genomic_DNA"/>
</dbReference>
<feature type="chain" id="PRO_5013226801" evidence="1">
    <location>
        <begin position="18"/>
        <end position="113"/>
    </location>
</feature>